<dbReference type="Proteomes" id="UP000600247">
    <property type="component" value="Unassembled WGS sequence"/>
</dbReference>
<dbReference type="InterPro" id="IPR036890">
    <property type="entry name" value="HATPase_C_sf"/>
</dbReference>
<keyword evidence="6 7" id="KW-0472">Membrane</keyword>
<comment type="caution">
    <text evidence="9">The sequence shown here is derived from an EMBL/GenBank/DDBJ whole genome shotgun (WGS) entry which is preliminary data.</text>
</comment>
<dbReference type="InterPro" id="IPR003660">
    <property type="entry name" value="HAMP_dom"/>
</dbReference>
<keyword evidence="5 9" id="KW-0418">Kinase</keyword>
<comment type="subcellular location">
    <subcellularLocation>
        <location evidence="1">Cell membrane</location>
        <topology evidence="1">Multi-pass membrane protein</topology>
    </subcellularLocation>
</comment>
<dbReference type="InterPro" id="IPR050640">
    <property type="entry name" value="Bact_2-comp_sensor_kinase"/>
</dbReference>
<evidence type="ECO:0000256" key="4">
    <source>
        <dbReference type="ARBA" id="ARBA00022679"/>
    </source>
</evidence>
<dbReference type="EMBL" id="BMHY01000005">
    <property type="protein sequence ID" value="GGG72176.1"/>
    <property type="molecule type" value="Genomic_DNA"/>
</dbReference>
<dbReference type="InterPro" id="IPR010559">
    <property type="entry name" value="Sig_transdc_His_kin_internal"/>
</dbReference>
<evidence type="ECO:0000256" key="1">
    <source>
        <dbReference type="ARBA" id="ARBA00004651"/>
    </source>
</evidence>
<accession>A0A917H9A6</accession>
<evidence type="ECO:0000256" key="5">
    <source>
        <dbReference type="ARBA" id="ARBA00022777"/>
    </source>
</evidence>
<evidence type="ECO:0000256" key="7">
    <source>
        <dbReference type="SAM" id="Phobius"/>
    </source>
</evidence>
<dbReference type="Pfam" id="PF06580">
    <property type="entry name" value="His_kinase"/>
    <property type="match status" value="1"/>
</dbReference>
<evidence type="ECO:0000313" key="10">
    <source>
        <dbReference type="Proteomes" id="UP000600247"/>
    </source>
</evidence>
<feature type="domain" description="HAMP" evidence="8">
    <location>
        <begin position="316"/>
        <end position="371"/>
    </location>
</feature>
<dbReference type="GO" id="GO:0005886">
    <property type="term" value="C:plasma membrane"/>
    <property type="evidence" value="ECO:0007669"/>
    <property type="project" value="UniProtKB-SubCell"/>
</dbReference>
<dbReference type="Gene3D" id="6.10.340.10">
    <property type="match status" value="1"/>
</dbReference>
<protein>
    <submittedName>
        <fullName evidence="9">Sensor histidine kinase YesM</fullName>
    </submittedName>
</protein>
<dbReference type="InterPro" id="IPR003594">
    <property type="entry name" value="HATPase_dom"/>
</dbReference>
<evidence type="ECO:0000256" key="6">
    <source>
        <dbReference type="ARBA" id="ARBA00023136"/>
    </source>
</evidence>
<dbReference type="PROSITE" id="PS50885">
    <property type="entry name" value="HAMP"/>
    <property type="match status" value="1"/>
</dbReference>
<evidence type="ECO:0000256" key="3">
    <source>
        <dbReference type="ARBA" id="ARBA00022553"/>
    </source>
</evidence>
<reference evidence="9 10" key="1">
    <citation type="journal article" date="2014" name="Int. J. Syst. Evol. Microbiol.">
        <title>Complete genome sequence of Corynebacterium casei LMG S-19264T (=DSM 44701T), isolated from a smear-ripened cheese.</title>
        <authorList>
            <consortium name="US DOE Joint Genome Institute (JGI-PGF)"/>
            <person name="Walter F."/>
            <person name="Albersmeier A."/>
            <person name="Kalinowski J."/>
            <person name="Ruckert C."/>
        </authorList>
    </citation>
    <scope>NUCLEOTIDE SEQUENCE [LARGE SCALE GENOMIC DNA]</scope>
    <source>
        <strain evidence="9 10">CGMCC 1.15286</strain>
    </source>
</reference>
<keyword evidence="7" id="KW-1133">Transmembrane helix</keyword>
<keyword evidence="2" id="KW-1003">Cell membrane</keyword>
<proteinExistence type="predicted"/>
<name>A0A917H9A6_9BACL</name>
<evidence type="ECO:0000259" key="8">
    <source>
        <dbReference type="PROSITE" id="PS50885"/>
    </source>
</evidence>
<feature type="transmembrane region" description="Helical" evidence="7">
    <location>
        <begin position="296"/>
        <end position="319"/>
    </location>
</feature>
<keyword evidence="10" id="KW-1185">Reference proteome</keyword>
<dbReference type="PANTHER" id="PTHR34220">
    <property type="entry name" value="SENSOR HISTIDINE KINASE YPDA"/>
    <property type="match status" value="1"/>
</dbReference>
<dbReference type="PANTHER" id="PTHR34220:SF7">
    <property type="entry name" value="SENSOR HISTIDINE KINASE YPDA"/>
    <property type="match status" value="1"/>
</dbReference>
<feature type="transmembrane region" description="Helical" evidence="7">
    <location>
        <begin position="21"/>
        <end position="43"/>
    </location>
</feature>
<keyword evidence="3" id="KW-0597">Phosphoprotein</keyword>
<dbReference type="GO" id="GO:0000155">
    <property type="term" value="F:phosphorelay sensor kinase activity"/>
    <property type="evidence" value="ECO:0007669"/>
    <property type="project" value="InterPro"/>
</dbReference>
<sequence length="604" mass="67938">MHVRTWADRINNLREINTLRNQIFVGFTLTMILVLVFAGAFIYGEVSVLLKQSAEKHIQQTAIQANGRLDVLLKQIDSLTTQVVTDSYVQKLLLKEAKGMPSNFNERQSLLQIANNYMAYSSGISSLELYTLDNRRLFPLDDSSIKRISMNALTQADEKKGRIAWVGIDPRVSDSVLAIRRINLLDNSYLPGGYLVVHVYREYFNMYESETEKEEKNPFRSRELMLLSDSEGNPIISDLDDEAAKSVLAQTGSTVTLEQESMLAVRQQSKVADWKLVLLMPVEAATEGISVLRTAIFVSIGIAALAFLLLTLPLSTMITRPIQQLMRSMRRARFGGLRVIPDGRNYFRTLEINELNNTYNQMVTHMNELIQVVYEKEITQSRTELKALQAQINPHFLFNTLEAFYWSLEEKEESELAQTILAMSGLFRYVIGSAADNDERVTIRDELEHAQRYLQIMKMRLIDRLHWFIEADEQLLQVPIPKLIIQPLVENAILHGVESRISPGSVTIRVFSAKPGFATIAVIDDGVGMDGEALNKLMQSIEGVPSQEPKKGAGVAMSNVQRRLKLYYPNTNERGSGLQIDSKAGAGTTVSFDITIPPEGDGLS</sequence>
<organism evidence="9 10">
    <name type="scientific">Paenibacillus radicis</name>
    <name type="common">ex Gao et al. 2016</name>
    <dbReference type="NCBI Taxonomy" id="1737354"/>
    <lineage>
        <taxon>Bacteria</taxon>
        <taxon>Bacillati</taxon>
        <taxon>Bacillota</taxon>
        <taxon>Bacilli</taxon>
        <taxon>Bacillales</taxon>
        <taxon>Paenibacillaceae</taxon>
        <taxon>Paenibacillus</taxon>
    </lineage>
</organism>
<keyword evidence="4" id="KW-0808">Transferase</keyword>
<dbReference type="SUPFAM" id="SSF55874">
    <property type="entry name" value="ATPase domain of HSP90 chaperone/DNA topoisomerase II/histidine kinase"/>
    <property type="match status" value="1"/>
</dbReference>
<evidence type="ECO:0000313" key="9">
    <source>
        <dbReference type="EMBL" id="GGG72176.1"/>
    </source>
</evidence>
<dbReference type="Gene3D" id="3.30.565.10">
    <property type="entry name" value="Histidine kinase-like ATPase, C-terminal domain"/>
    <property type="match status" value="1"/>
</dbReference>
<keyword evidence="7" id="KW-0812">Transmembrane</keyword>
<dbReference type="AlphaFoldDB" id="A0A917H9A6"/>
<gene>
    <name evidence="9" type="primary">yesM</name>
    <name evidence="9" type="ORF">GCM10010918_29870</name>
</gene>
<evidence type="ECO:0000256" key="2">
    <source>
        <dbReference type="ARBA" id="ARBA00022475"/>
    </source>
</evidence>
<dbReference type="Pfam" id="PF02518">
    <property type="entry name" value="HATPase_c"/>
    <property type="match status" value="1"/>
</dbReference>
<dbReference type="SMART" id="SM00304">
    <property type="entry name" value="HAMP"/>
    <property type="match status" value="2"/>
</dbReference>